<dbReference type="PANTHER" id="PTHR44591:SF3">
    <property type="entry name" value="RESPONSE REGULATORY DOMAIN-CONTAINING PROTEIN"/>
    <property type="match status" value="1"/>
</dbReference>
<dbReference type="Pfam" id="PF00072">
    <property type="entry name" value="Response_reg"/>
    <property type="match status" value="1"/>
</dbReference>
<dbReference type="AlphaFoldDB" id="A0AAQ3L7U5"/>
<dbReference type="SMART" id="SM00448">
    <property type="entry name" value="REC"/>
    <property type="match status" value="1"/>
</dbReference>
<dbReference type="GO" id="GO:0000160">
    <property type="term" value="P:phosphorelay signal transduction system"/>
    <property type="evidence" value="ECO:0007669"/>
    <property type="project" value="InterPro"/>
</dbReference>
<accession>A0AAQ3L7U5</accession>
<evidence type="ECO:0000259" key="3">
    <source>
        <dbReference type="PROSITE" id="PS50110"/>
    </source>
</evidence>
<dbReference type="CDD" id="cd17546">
    <property type="entry name" value="REC_hyHK_CKI1_RcsC-like"/>
    <property type="match status" value="1"/>
</dbReference>
<evidence type="ECO:0000256" key="1">
    <source>
        <dbReference type="ARBA" id="ARBA00022553"/>
    </source>
</evidence>
<dbReference type="Proteomes" id="UP001304300">
    <property type="component" value="Chromosome"/>
</dbReference>
<dbReference type="Gene3D" id="3.40.50.2300">
    <property type="match status" value="1"/>
</dbReference>
<reference evidence="4 5" key="1">
    <citation type="submission" date="2023-10" db="EMBL/GenBank/DDBJ databases">
        <title>Rubellicoccus peritrichatus gen. nov., sp. nov., isolated from an algae of coral reef tank.</title>
        <authorList>
            <person name="Luo J."/>
        </authorList>
    </citation>
    <scope>NUCLEOTIDE SEQUENCE [LARGE SCALE GENOMIC DNA]</scope>
    <source>
        <strain evidence="4 5">CR14</strain>
    </source>
</reference>
<evidence type="ECO:0000313" key="5">
    <source>
        <dbReference type="Proteomes" id="UP001304300"/>
    </source>
</evidence>
<dbReference type="KEGG" id="puo:RZN69_16760"/>
<protein>
    <submittedName>
        <fullName evidence="4">Response regulator</fullName>
    </submittedName>
</protein>
<dbReference type="InterPro" id="IPR011006">
    <property type="entry name" value="CheY-like_superfamily"/>
</dbReference>
<keyword evidence="5" id="KW-1185">Reference proteome</keyword>
<feature type="domain" description="Response regulatory" evidence="3">
    <location>
        <begin position="4"/>
        <end position="119"/>
    </location>
</feature>
<name>A0AAQ3L7U5_9BACT</name>
<sequence length="130" mass="14429">MQHTILVVEDNSTLVEMMRGILERSGFHVEAATDANEALALIHENPSRFQAVVTDLVMPTMTGIELIRQIRYCDNDMRILAFSGHGLGLLQKALEAGATCVLQKPFSIRELRSAVTELFDEEDEVKEVAG</sequence>
<gene>
    <name evidence="4" type="ORF">RZN69_16760</name>
</gene>
<proteinExistence type="predicted"/>
<feature type="modified residue" description="4-aspartylphosphate" evidence="2">
    <location>
        <position position="55"/>
    </location>
</feature>
<dbReference type="PROSITE" id="PS50110">
    <property type="entry name" value="RESPONSE_REGULATORY"/>
    <property type="match status" value="1"/>
</dbReference>
<keyword evidence="1 2" id="KW-0597">Phosphoprotein</keyword>
<dbReference type="SUPFAM" id="SSF52172">
    <property type="entry name" value="CheY-like"/>
    <property type="match status" value="1"/>
</dbReference>
<dbReference type="PANTHER" id="PTHR44591">
    <property type="entry name" value="STRESS RESPONSE REGULATOR PROTEIN 1"/>
    <property type="match status" value="1"/>
</dbReference>
<evidence type="ECO:0000313" key="4">
    <source>
        <dbReference type="EMBL" id="WOO40272.1"/>
    </source>
</evidence>
<dbReference type="EMBL" id="CP136920">
    <property type="protein sequence ID" value="WOO40272.1"/>
    <property type="molecule type" value="Genomic_DNA"/>
</dbReference>
<dbReference type="InterPro" id="IPR001789">
    <property type="entry name" value="Sig_transdc_resp-reg_receiver"/>
</dbReference>
<dbReference type="InterPro" id="IPR050595">
    <property type="entry name" value="Bact_response_regulator"/>
</dbReference>
<evidence type="ECO:0000256" key="2">
    <source>
        <dbReference type="PROSITE-ProRule" id="PRU00169"/>
    </source>
</evidence>
<dbReference type="RefSeq" id="WP_317832440.1">
    <property type="nucleotide sequence ID" value="NZ_CP136920.1"/>
</dbReference>
<organism evidence="4 5">
    <name type="scientific">Rubellicoccus peritrichatus</name>
    <dbReference type="NCBI Taxonomy" id="3080537"/>
    <lineage>
        <taxon>Bacteria</taxon>
        <taxon>Pseudomonadati</taxon>
        <taxon>Verrucomicrobiota</taxon>
        <taxon>Opitutia</taxon>
        <taxon>Puniceicoccales</taxon>
        <taxon>Cerasicoccaceae</taxon>
        <taxon>Rubellicoccus</taxon>
    </lineage>
</organism>